<dbReference type="Proteomes" id="UP000008152">
    <property type="component" value="Chromosome I"/>
</dbReference>
<protein>
    <recommendedName>
        <fullName evidence="3">Integrase</fullName>
    </recommendedName>
</protein>
<dbReference type="AlphaFoldDB" id="A7MV32"/>
<dbReference type="PATRIC" id="fig|338187.36.peg.1427"/>
<evidence type="ECO:0008006" key="3">
    <source>
        <dbReference type="Google" id="ProtNLM"/>
    </source>
</evidence>
<proteinExistence type="predicted"/>
<dbReference type="KEGG" id="vha:VIBHAR_01507"/>
<dbReference type="EMBL" id="CP000789">
    <property type="protein sequence ID" value="ABU70477.1"/>
    <property type="molecule type" value="Genomic_DNA"/>
</dbReference>
<gene>
    <name evidence="1" type="ordered locus">VIBHAR_01507</name>
</gene>
<sequence length="53" mass="6419">MNSTDLERFNLIYEQHLSNLKMQGERPATIDAYFRAVRWIRRDYPPCNTFARL</sequence>
<reference evidence="1 2" key="1">
    <citation type="submission" date="2007-08" db="EMBL/GenBank/DDBJ databases">
        <authorList>
            <consortium name="The Vibrio harveyi Genome Sequencing Project"/>
            <person name="Bassler B."/>
            <person name="Clifton S.W."/>
            <person name="Fulton L."/>
            <person name="Delehaunty K."/>
            <person name="Fronick C."/>
            <person name="Harrison M."/>
            <person name="Markivic C."/>
            <person name="Fulton R."/>
            <person name="Tin-Wollam A.-M."/>
            <person name="Shah N."/>
            <person name="Pepin K."/>
            <person name="Nash W."/>
            <person name="Thiruvilangam P."/>
            <person name="Bhonagiri V."/>
            <person name="Waters C."/>
            <person name="Tu K.C."/>
            <person name="Irgon J."/>
            <person name="Wilson R.K."/>
        </authorList>
    </citation>
    <scope>NUCLEOTIDE SEQUENCE [LARGE SCALE GENOMIC DNA]</scope>
    <source>
        <strain evidence="2">ATCC BAA-1116 / BB120</strain>
    </source>
</reference>
<name>A7MV32_VIBC1</name>
<organism evidence="1 2">
    <name type="scientific">Vibrio campbellii (strain ATCC BAA-1116)</name>
    <dbReference type="NCBI Taxonomy" id="2902295"/>
    <lineage>
        <taxon>Bacteria</taxon>
        <taxon>Pseudomonadati</taxon>
        <taxon>Pseudomonadota</taxon>
        <taxon>Gammaproteobacteria</taxon>
        <taxon>Vibrionales</taxon>
        <taxon>Vibrionaceae</taxon>
        <taxon>Vibrio</taxon>
    </lineage>
</organism>
<accession>A7MV32</accession>
<evidence type="ECO:0000313" key="1">
    <source>
        <dbReference type="EMBL" id="ABU70477.1"/>
    </source>
</evidence>
<evidence type="ECO:0000313" key="2">
    <source>
        <dbReference type="Proteomes" id="UP000008152"/>
    </source>
</evidence>